<name>A0A6L8KBR2_9BURK</name>
<comment type="caution">
    <text evidence="6">The sequence shown here is derived from an EMBL/GenBank/DDBJ whole genome shotgun (WGS) entry which is preliminary data.</text>
</comment>
<dbReference type="EMBL" id="WWCN01000002">
    <property type="protein sequence ID" value="MYM21841.1"/>
    <property type="molecule type" value="Genomic_DNA"/>
</dbReference>
<sequence>MHYEVIVVGMGAFGAATLYQLAQRGVRVAGVDRFAPPHDQGSSHGDTRITRQAIGEGAAYVPLALNAHRIWRDLEAHSGVPLLEACGMLMLSDSRVATRGHGTADFAGETAAMARRFGIEHALLDAAAIAQRFPQFTGYGPHAVGYYEPGAGYVRPERAIEVQLKLARQAGAELFTNTQVTAIESYAGGVRVRTATGVLTADRVISCAGMWSAGLLGGPFPQLLKVCRQKLYWFELDEPERFATNAPVYILLDGGADTSSCYGFPPVRGENAIKIATEQYADICDPENLDRHITQADAEAMYEQHVAGRLAGVSRRLLKSKVCTYTITPDFNFLIDEHPELPGVTVVSACSGHGFKHSAAVGEALAMRYCGDSRAADLSAFSLSNAAGWATR</sequence>
<dbReference type="AlphaFoldDB" id="A0A6L8KBR2"/>
<keyword evidence="2" id="KW-0285">Flavoprotein</keyword>
<accession>A0A6L8KBR2</accession>
<protein>
    <submittedName>
        <fullName evidence="6">N-methyl-L-tryptophan oxidase</fullName>
        <ecNumber evidence="6">1.5.3.2</ecNumber>
    </submittedName>
</protein>
<evidence type="ECO:0000259" key="5">
    <source>
        <dbReference type="Pfam" id="PF01266"/>
    </source>
</evidence>
<comment type="cofactor">
    <cofactor evidence="1">
        <name>FAD</name>
        <dbReference type="ChEBI" id="CHEBI:57692"/>
    </cofactor>
</comment>
<dbReference type="InterPro" id="IPR045170">
    <property type="entry name" value="MTOX"/>
</dbReference>
<organism evidence="6 7">
    <name type="scientific">Duganella flavida</name>
    <dbReference type="NCBI Taxonomy" id="2692175"/>
    <lineage>
        <taxon>Bacteria</taxon>
        <taxon>Pseudomonadati</taxon>
        <taxon>Pseudomonadota</taxon>
        <taxon>Betaproteobacteria</taxon>
        <taxon>Burkholderiales</taxon>
        <taxon>Oxalobacteraceae</taxon>
        <taxon>Telluria group</taxon>
        <taxon>Duganella</taxon>
    </lineage>
</organism>
<dbReference type="PANTHER" id="PTHR10961">
    <property type="entry name" value="PEROXISOMAL SARCOSINE OXIDASE"/>
    <property type="match status" value="1"/>
</dbReference>
<proteinExistence type="predicted"/>
<dbReference type="InterPro" id="IPR006076">
    <property type="entry name" value="FAD-dep_OxRdtase"/>
</dbReference>
<feature type="domain" description="FAD dependent oxidoreductase" evidence="5">
    <location>
        <begin position="5"/>
        <end position="366"/>
    </location>
</feature>
<dbReference type="GO" id="GO:0050660">
    <property type="term" value="F:flavin adenine dinucleotide binding"/>
    <property type="evidence" value="ECO:0007669"/>
    <property type="project" value="InterPro"/>
</dbReference>
<keyword evidence="3" id="KW-0274">FAD</keyword>
<dbReference type="Pfam" id="PF01266">
    <property type="entry name" value="DAO"/>
    <property type="match status" value="1"/>
</dbReference>
<reference evidence="6 7" key="1">
    <citation type="submission" date="2019-12" db="EMBL/GenBank/DDBJ databases">
        <title>Novel species isolated from a subtropical stream in China.</title>
        <authorList>
            <person name="Lu H."/>
        </authorList>
    </citation>
    <scope>NUCLEOTIDE SEQUENCE [LARGE SCALE GENOMIC DNA]</scope>
    <source>
        <strain evidence="6 7">FT135W</strain>
    </source>
</reference>
<dbReference type="GO" id="GO:0008115">
    <property type="term" value="F:sarcosine oxidase activity"/>
    <property type="evidence" value="ECO:0007669"/>
    <property type="project" value="TreeGrafter"/>
</dbReference>
<dbReference type="Gene3D" id="3.30.9.10">
    <property type="entry name" value="D-Amino Acid Oxidase, subunit A, domain 2"/>
    <property type="match status" value="1"/>
</dbReference>
<dbReference type="RefSeq" id="WP_161005348.1">
    <property type="nucleotide sequence ID" value="NZ_WWCN01000002.1"/>
</dbReference>
<evidence type="ECO:0000313" key="7">
    <source>
        <dbReference type="Proteomes" id="UP000479335"/>
    </source>
</evidence>
<dbReference type="GO" id="GO:0050131">
    <property type="term" value="F:N-methyl-L-amino-acid oxidase activity"/>
    <property type="evidence" value="ECO:0007669"/>
    <property type="project" value="UniProtKB-EC"/>
</dbReference>
<dbReference type="SUPFAM" id="SSF51905">
    <property type="entry name" value="FAD/NAD(P)-binding domain"/>
    <property type="match status" value="1"/>
</dbReference>
<dbReference type="InterPro" id="IPR036188">
    <property type="entry name" value="FAD/NAD-bd_sf"/>
</dbReference>
<dbReference type="PANTHER" id="PTHR10961:SF7">
    <property type="entry name" value="FAD DEPENDENT OXIDOREDUCTASE DOMAIN-CONTAINING PROTEIN"/>
    <property type="match status" value="1"/>
</dbReference>
<dbReference type="SUPFAM" id="SSF54373">
    <property type="entry name" value="FAD-linked reductases, C-terminal domain"/>
    <property type="match status" value="1"/>
</dbReference>
<gene>
    <name evidence="6" type="primary">solA</name>
    <name evidence="6" type="ORF">GTP46_04140</name>
</gene>
<evidence type="ECO:0000256" key="3">
    <source>
        <dbReference type="ARBA" id="ARBA00022827"/>
    </source>
</evidence>
<dbReference type="Proteomes" id="UP000479335">
    <property type="component" value="Unassembled WGS sequence"/>
</dbReference>
<dbReference type="EC" id="1.5.3.2" evidence="6"/>
<evidence type="ECO:0000256" key="2">
    <source>
        <dbReference type="ARBA" id="ARBA00022630"/>
    </source>
</evidence>
<evidence type="ECO:0000256" key="4">
    <source>
        <dbReference type="ARBA" id="ARBA00023002"/>
    </source>
</evidence>
<evidence type="ECO:0000313" key="6">
    <source>
        <dbReference type="EMBL" id="MYM21841.1"/>
    </source>
</evidence>
<keyword evidence="7" id="KW-1185">Reference proteome</keyword>
<dbReference type="NCBIfam" id="NF008425">
    <property type="entry name" value="PRK11259.1"/>
    <property type="match status" value="1"/>
</dbReference>
<keyword evidence="4 6" id="KW-0560">Oxidoreductase</keyword>
<dbReference type="Gene3D" id="3.50.50.60">
    <property type="entry name" value="FAD/NAD(P)-binding domain"/>
    <property type="match status" value="1"/>
</dbReference>
<evidence type="ECO:0000256" key="1">
    <source>
        <dbReference type="ARBA" id="ARBA00001974"/>
    </source>
</evidence>